<dbReference type="Proteomes" id="UP000094893">
    <property type="component" value="Unassembled WGS sequence"/>
</dbReference>
<evidence type="ECO:0000256" key="1">
    <source>
        <dbReference type="SAM" id="Phobius"/>
    </source>
</evidence>
<dbReference type="EMBL" id="LWRY01000053">
    <property type="protein sequence ID" value="OCX74010.1"/>
    <property type="molecule type" value="Genomic_DNA"/>
</dbReference>
<gene>
    <name evidence="3" type="ORF">A6M23_07125</name>
    <name evidence="2" type="ORF">A6P07_09870</name>
</gene>
<dbReference type="RefSeq" id="WP_024894865.1">
    <property type="nucleotide sequence ID" value="NZ_JABBDW010000068.1"/>
</dbReference>
<evidence type="ECO:0000313" key="5">
    <source>
        <dbReference type="Proteomes" id="UP000095008"/>
    </source>
</evidence>
<evidence type="ECO:0000313" key="4">
    <source>
        <dbReference type="Proteomes" id="UP000094893"/>
    </source>
</evidence>
<keyword evidence="1" id="KW-0812">Transmembrane</keyword>
<comment type="caution">
    <text evidence="2">The sequence shown here is derived from an EMBL/GenBank/DDBJ whole genome shotgun (WGS) entry which is preliminary data.</text>
</comment>
<keyword evidence="1" id="KW-0472">Membrane</keyword>
<feature type="transmembrane region" description="Helical" evidence="1">
    <location>
        <begin position="12"/>
        <end position="36"/>
    </location>
</feature>
<reference evidence="2 4" key="1">
    <citation type="journal article" date="2016" name="Int. J. Mol. Sci.">
        <title>Comparative genomics of the extreme acidophile Acidithiobacillus thiooxidans reveals intraspecific divergence and niche adaptation.</title>
        <authorList>
            <person name="Zhang X."/>
            <person name="Feng X."/>
            <person name="Tao J."/>
            <person name="Ma L."/>
            <person name="Xiao Y."/>
            <person name="Liang Y."/>
            <person name="Liu X."/>
            <person name="Yin H."/>
        </authorList>
    </citation>
    <scope>NUCLEOTIDE SEQUENCE [LARGE SCALE GENOMIC DNA]</scope>
    <source>
        <strain evidence="2 4">A02</strain>
        <strain evidence="3">DXS-W</strain>
    </source>
</reference>
<dbReference type="Proteomes" id="UP000095008">
    <property type="component" value="Unassembled WGS sequence"/>
</dbReference>
<keyword evidence="5" id="KW-1185">Reference proteome</keyword>
<keyword evidence="1" id="KW-1133">Transmembrane helix</keyword>
<sequence>MLILNLAAFFPTFVLLAFLLFGFFGMFAAAIITSAYRVSQGMWGNFLPWRHYLRPWVIAIFLLSCLFAFGGGYLLYVRTATPAPAAWFSRLPQAEKKAAIKDIQQYPGHNMSIQQFMALHRQVEDQKAETAAKIRMEAIVKSLKGS</sequence>
<evidence type="ECO:0000313" key="2">
    <source>
        <dbReference type="EMBL" id="OCX72403.1"/>
    </source>
</evidence>
<proteinExistence type="predicted"/>
<feature type="transmembrane region" description="Helical" evidence="1">
    <location>
        <begin position="56"/>
        <end position="76"/>
    </location>
</feature>
<name>A0A1C2ISL3_ACITH</name>
<protein>
    <submittedName>
        <fullName evidence="2">Uncharacterized protein</fullName>
    </submittedName>
</protein>
<organism evidence="2 4">
    <name type="scientific">Acidithiobacillus thiooxidans</name>
    <name type="common">Thiobacillus thiooxidans</name>
    <dbReference type="NCBI Taxonomy" id="930"/>
    <lineage>
        <taxon>Bacteria</taxon>
        <taxon>Pseudomonadati</taxon>
        <taxon>Pseudomonadota</taxon>
        <taxon>Acidithiobacillia</taxon>
        <taxon>Acidithiobacillales</taxon>
        <taxon>Acidithiobacillaceae</taxon>
        <taxon>Acidithiobacillus</taxon>
    </lineage>
</organism>
<dbReference type="AlphaFoldDB" id="A0A1C2ISL3"/>
<dbReference type="EMBL" id="LWSA01000143">
    <property type="protein sequence ID" value="OCX72403.1"/>
    <property type="molecule type" value="Genomic_DNA"/>
</dbReference>
<evidence type="ECO:0000313" key="3">
    <source>
        <dbReference type="EMBL" id="OCX74010.1"/>
    </source>
</evidence>
<accession>A0A1C2ISL3</accession>